<sequence length="487" mass="50532">MRSAMSTSATAQVPAPEPSEGRAPQGALDRYFKISERGSTLAREVRGGFATFFAMAYIVVLNPIILGSAKDMYGHQLDNGQLVTATALTAAFTTLLMGVIGNVPIALAAGLGVNSVVALQLAPRMSWPDAMGMVVLAGFVVMLLVATGLRERVMSAVPHGLRKAISIGIGLFVMIVGLVDSGFVTRMPDAAQTTVPLQLGTGGHLNGWPVLIFVLGVLLTLALIVRRTPGAILISIVVMTVVAVIVNLVADIPSWGLTTPEWPGNPVSTPDFGLVGQVSLFGGFEKVGVLTGVLFVFTVLLSCFFDAMGTIMGVSDEAKLTDAQGQMPGINKVLMIDGIAVAAGGASSSSATTAFVESTAGVGEGARTGFANVVTGLLFAVGLFLTPIATMVPSQAATPALIAVGFLILAGSIKQIDWADYTIAVPAFVTMLMMPFTYSITNGIGMGFVTFSLLRLAAGRGREVPVAMYVVSAVFAFYYLMPALGLT</sequence>
<feature type="transmembrane region" description="Helical" evidence="8">
    <location>
        <begin position="87"/>
        <end position="110"/>
    </location>
</feature>
<comment type="caution">
    <text evidence="9">The sequence shown here is derived from an EMBL/GenBank/DDBJ whole genome shotgun (WGS) entry which is preliminary data.</text>
</comment>
<evidence type="ECO:0000313" key="10">
    <source>
        <dbReference type="Proteomes" id="UP001231675"/>
    </source>
</evidence>
<protein>
    <submittedName>
        <fullName evidence="9">AGZA family xanthine/uracil permease-like MFS transporter</fullName>
    </submittedName>
</protein>
<feature type="transmembrane region" description="Helical" evidence="8">
    <location>
        <begin position="47"/>
        <end position="66"/>
    </location>
</feature>
<keyword evidence="3" id="KW-0813">Transport</keyword>
<feature type="transmembrane region" description="Helical" evidence="8">
    <location>
        <begin position="466"/>
        <end position="486"/>
    </location>
</feature>
<evidence type="ECO:0000256" key="7">
    <source>
        <dbReference type="SAM" id="MobiDB-lite"/>
    </source>
</evidence>
<keyword evidence="6 8" id="KW-0472">Membrane</keyword>
<feature type="transmembrane region" description="Helical" evidence="8">
    <location>
        <begin position="396"/>
        <end position="416"/>
    </location>
</feature>
<evidence type="ECO:0000256" key="1">
    <source>
        <dbReference type="ARBA" id="ARBA00004127"/>
    </source>
</evidence>
<comment type="similarity">
    <text evidence="2">Belongs to the nucleobase:cation symporter-2 (NCS2) (TC 2.A.40) family. Azg-like subfamily.</text>
</comment>
<keyword evidence="10" id="KW-1185">Reference proteome</keyword>
<feature type="transmembrane region" description="Helical" evidence="8">
    <location>
        <begin position="368"/>
        <end position="389"/>
    </location>
</feature>
<comment type="subcellular location">
    <subcellularLocation>
        <location evidence="1">Endomembrane system</location>
        <topology evidence="1">Multi-pass membrane protein</topology>
    </subcellularLocation>
</comment>
<feature type="transmembrane region" description="Helical" evidence="8">
    <location>
        <begin position="161"/>
        <end position="179"/>
    </location>
</feature>
<proteinExistence type="inferred from homology"/>
<evidence type="ECO:0000256" key="5">
    <source>
        <dbReference type="ARBA" id="ARBA00022989"/>
    </source>
</evidence>
<dbReference type="PANTHER" id="PTHR43337:SF1">
    <property type="entry name" value="XANTHINE_URACIL PERMEASE C887.17-RELATED"/>
    <property type="match status" value="1"/>
</dbReference>
<gene>
    <name evidence="9" type="ORF">J2S47_003026</name>
</gene>
<dbReference type="Pfam" id="PF00860">
    <property type="entry name" value="Xan_ur_permease"/>
    <property type="match status" value="1"/>
</dbReference>
<dbReference type="PANTHER" id="PTHR43337">
    <property type="entry name" value="XANTHINE/URACIL PERMEASE C887.17-RELATED"/>
    <property type="match status" value="1"/>
</dbReference>
<accession>A0ABT9LFM7</accession>
<evidence type="ECO:0000256" key="4">
    <source>
        <dbReference type="ARBA" id="ARBA00022692"/>
    </source>
</evidence>
<dbReference type="InterPro" id="IPR006043">
    <property type="entry name" value="NCS2"/>
</dbReference>
<dbReference type="EMBL" id="JAURUD010000001">
    <property type="protein sequence ID" value="MDP9682524.1"/>
    <property type="molecule type" value="Genomic_DNA"/>
</dbReference>
<feature type="transmembrane region" description="Helical" evidence="8">
    <location>
        <begin position="130"/>
        <end position="149"/>
    </location>
</feature>
<evidence type="ECO:0000256" key="6">
    <source>
        <dbReference type="ARBA" id="ARBA00023136"/>
    </source>
</evidence>
<evidence type="ECO:0000256" key="8">
    <source>
        <dbReference type="SAM" id="Phobius"/>
    </source>
</evidence>
<evidence type="ECO:0000256" key="3">
    <source>
        <dbReference type="ARBA" id="ARBA00022448"/>
    </source>
</evidence>
<feature type="transmembrane region" description="Helical" evidence="8">
    <location>
        <begin position="289"/>
        <end position="312"/>
    </location>
</feature>
<feature type="transmembrane region" description="Helical" evidence="8">
    <location>
        <begin position="207"/>
        <end position="225"/>
    </location>
</feature>
<feature type="compositionally biased region" description="Polar residues" evidence="7">
    <location>
        <begin position="1"/>
        <end position="11"/>
    </location>
</feature>
<evidence type="ECO:0000256" key="2">
    <source>
        <dbReference type="ARBA" id="ARBA00005697"/>
    </source>
</evidence>
<keyword evidence="4 8" id="KW-0812">Transmembrane</keyword>
<reference evidence="9 10" key="1">
    <citation type="submission" date="2023-07" db="EMBL/GenBank/DDBJ databases">
        <title>Sequencing the genomes of 1000 actinobacteria strains.</title>
        <authorList>
            <person name="Klenk H.-P."/>
        </authorList>
    </citation>
    <scope>NUCLEOTIDE SEQUENCE [LARGE SCALE GENOMIC DNA]</scope>
    <source>
        <strain evidence="9 10">DSM 40229</strain>
    </source>
</reference>
<feature type="transmembrane region" description="Helical" evidence="8">
    <location>
        <begin position="232"/>
        <end position="250"/>
    </location>
</feature>
<evidence type="ECO:0000313" key="9">
    <source>
        <dbReference type="EMBL" id="MDP9682524.1"/>
    </source>
</evidence>
<keyword evidence="5 8" id="KW-1133">Transmembrane helix</keyword>
<feature type="region of interest" description="Disordered" evidence="7">
    <location>
        <begin position="1"/>
        <end position="25"/>
    </location>
</feature>
<organism evidence="9 10">
    <name type="scientific">Streptomyces griseoviridis</name>
    <dbReference type="NCBI Taxonomy" id="45398"/>
    <lineage>
        <taxon>Bacteria</taxon>
        <taxon>Bacillati</taxon>
        <taxon>Actinomycetota</taxon>
        <taxon>Actinomycetes</taxon>
        <taxon>Kitasatosporales</taxon>
        <taxon>Streptomycetaceae</taxon>
        <taxon>Streptomyces</taxon>
    </lineage>
</organism>
<dbReference type="Proteomes" id="UP001231675">
    <property type="component" value="Unassembled WGS sequence"/>
</dbReference>
<dbReference type="InterPro" id="IPR045018">
    <property type="entry name" value="Azg-like"/>
</dbReference>
<name>A0ABT9LFM7_STRGD</name>